<sequence length="206" mass="21065">MPPLHGSSSNSSFAYSTTGDRSTNSTAPTSQNSSMNSQQTVQSGSSLGPVHPAMAAGGAASGAPSELPPFDVSPTLMKKDKSLKEYLNMMDESAPIIPDAVTDYYLSLAGVTTTDVRLKRLLALATQKFISELAADAFQYSKVRQGGGGTGGAAGGPPGAAGGPVPGMIQIAGEGKKGGKNVLTLEDLGCAASEYGVDVRRGEFYR</sequence>
<dbReference type="PIRSF" id="PIRSF017246">
    <property type="entry name" value="TFIID_TAF10"/>
    <property type="match status" value="1"/>
</dbReference>
<dbReference type="OrthoDB" id="154356at2759"/>
<dbReference type="CDD" id="cd07982">
    <property type="entry name" value="HFD_TAF10"/>
    <property type="match status" value="1"/>
</dbReference>
<evidence type="ECO:0000256" key="7">
    <source>
        <dbReference type="SAM" id="MobiDB-lite"/>
    </source>
</evidence>
<keyword evidence="9" id="KW-1185">Reference proteome</keyword>
<comment type="function">
    <text evidence="6">Functions as a component of both the DNA-binding general transcription initiation factor complex TFIID and the transcription coactivator SAGA complex. Binding of TFIID to a promoter (with or without TATA element) is the initial step in pre-initiation complex (PIC) formation. TFIID plays a key role in the regulation of gene expression by RNA polymerase II through different activities such as transcription activator interaction, core promoter recognition and selectivity, TFIIA and TFIIB interaction, chromatin modification (histone acetylation by TAF1), facilitation of DNA opening and initiation of transcription. SAGA acts as a general cofactor required for essentially all RNA polymerase II transcription. At the promoters, SAGA is required for transcription pre-initiation complex (PIC) recruitment. It influences RNA polymerase II transcriptional activity through different activities such as TBP interaction (via core/TAF module) and promoter selectivity, interaction with transcription activators (via Tra1/SPT module), and chromatin modification through histone acetylation (via HAT module) and deubiquitination (via DUB module). SAGA preferentially acetylates histones H3 (to form H3K9ac, H3K14ac, H3K18ac and H3K23ac) and H2B and deubiquitinates histone H2B. SAGA interacts with DNA via upstream activating sequences (UASs).</text>
</comment>
<feature type="compositionally biased region" description="Low complexity" evidence="7">
    <location>
        <begin position="29"/>
        <end position="43"/>
    </location>
</feature>
<dbReference type="GO" id="GO:0000124">
    <property type="term" value="C:SAGA complex"/>
    <property type="evidence" value="ECO:0007669"/>
    <property type="project" value="TreeGrafter"/>
</dbReference>
<dbReference type="STRING" id="1160509.A0A3N4IEV3"/>
<evidence type="ECO:0000256" key="6">
    <source>
        <dbReference type="PIRNR" id="PIRNR017246"/>
    </source>
</evidence>
<comment type="subcellular location">
    <subcellularLocation>
        <location evidence="1 6">Nucleus</location>
    </subcellularLocation>
</comment>
<dbReference type="PANTHER" id="PTHR21242">
    <property type="entry name" value="TRANSCRIPTION INITIATION FACTOR TFIID SUBUNIT 10"/>
    <property type="match status" value="1"/>
</dbReference>
<evidence type="ECO:0000256" key="3">
    <source>
        <dbReference type="ARBA" id="ARBA00023163"/>
    </source>
</evidence>
<keyword evidence="4 6" id="KW-0539">Nucleus</keyword>
<evidence type="ECO:0000313" key="9">
    <source>
        <dbReference type="Proteomes" id="UP000275078"/>
    </source>
</evidence>
<feature type="compositionally biased region" description="Low complexity" evidence="7">
    <location>
        <begin position="53"/>
        <end position="63"/>
    </location>
</feature>
<accession>A0A3N4IEV3</accession>
<dbReference type="PANTHER" id="PTHR21242:SF0">
    <property type="entry name" value="TRANSCRIPTION INITIATION FACTOR TFIID SUBUNIT 10"/>
    <property type="match status" value="1"/>
</dbReference>
<protein>
    <recommendedName>
        <fullName evidence="6">Transcription initiation factor TFIID subunit 10</fullName>
    </recommendedName>
</protein>
<keyword evidence="8" id="KW-0648">Protein biosynthesis</keyword>
<reference evidence="8 9" key="1">
    <citation type="journal article" date="2018" name="Nat. Ecol. Evol.">
        <title>Pezizomycetes genomes reveal the molecular basis of ectomycorrhizal truffle lifestyle.</title>
        <authorList>
            <person name="Murat C."/>
            <person name="Payen T."/>
            <person name="Noel B."/>
            <person name="Kuo A."/>
            <person name="Morin E."/>
            <person name="Chen J."/>
            <person name="Kohler A."/>
            <person name="Krizsan K."/>
            <person name="Balestrini R."/>
            <person name="Da Silva C."/>
            <person name="Montanini B."/>
            <person name="Hainaut M."/>
            <person name="Levati E."/>
            <person name="Barry K.W."/>
            <person name="Belfiori B."/>
            <person name="Cichocki N."/>
            <person name="Clum A."/>
            <person name="Dockter R.B."/>
            <person name="Fauchery L."/>
            <person name="Guy J."/>
            <person name="Iotti M."/>
            <person name="Le Tacon F."/>
            <person name="Lindquist E.A."/>
            <person name="Lipzen A."/>
            <person name="Malagnac F."/>
            <person name="Mello A."/>
            <person name="Molinier V."/>
            <person name="Miyauchi S."/>
            <person name="Poulain J."/>
            <person name="Riccioni C."/>
            <person name="Rubini A."/>
            <person name="Sitrit Y."/>
            <person name="Splivallo R."/>
            <person name="Traeger S."/>
            <person name="Wang M."/>
            <person name="Zifcakova L."/>
            <person name="Wipf D."/>
            <person name="Zambonelli A."/>
            <person name="Paolocci F."/>
            <person name="Nowrousian M."/>
            <person name="Ottonello S."/>
            <person name="Baldrian P."/>
            <person name="Spatafora J.W."/>
            <person name="Henrissat B."/>
            <person name="Nagy L.G."/>
            <person name="Aury J.M."/>
            <person name="Wincker P."/>
            <person name="Grigoriev I.V."/>
            <person name="Bonfante P."/>
            <person name="Martin F.M."/>
        </authorList>
    </citation>
    <scope>NUCLEOTIDE SEQUENCE [LARGE SCALE GENOMIC DNA]</scope>
    <source>
        <strain evidence="8 9">RN42</strain>
    </source>
</reference>
<name>A0A3N4IEV3_ASCIM</name>
<dbReference type="GO" id="GO:0003743">
    <property type="term" value="F:translation initiation factor activity"/>
    <property type="evidence" value="ECO:0007669"/>
    <property type="project" value="UniProtKB-KW"/>
</dbReference>
<dbReference type="PRINTS" id="PR01443">
    <property type="entry name" value="TFIID30KDSUB"/>
</dbReference>
<dbReference type="AlphaFoldDB" id="A0A3N4IEV3"/>
<dbReference type="EMBL" id="ML119661">
    <property type="protein sequence ID" value="RPA83977.1"/>
    <property type="molecule type" value="Genomic_DNA"/>
</dbReference>
<feature type="region of interest" description="Disordered" evidence="7">
    <location>
        <begin position="146"/>
        <end position="168"/>
    </location>
</feature>
<evidence type="ECO:0000256" key="2">
    <source>
        <dbReference type="ARBA" id="ARBA00023015"/>
    </source>
</evidence>
<dbReference type="GO" id="GO:0006367">
    <property type="term" value="P:transcription initiation at RNA polymerase II promoter"/>
    <property type="evidence" value="ECO:0007669"/>
    <property type="project" value="TreeGrafter"/>
</dbReference>
<dbReference type="Pfam" id="PF03540">
    <property type="entry name" value="TAF10"/>
    <property type="match status" value="1"/>
</dbReference>
<feature type="compositionally biased region" description="Polar residues" evidence="7">
    <location>
        <begin position="13"/>
        <end position="28"/>
    </location>
</feature>
<evidence type="ECO:0000313" key="8">
    <source>
        <dbReference type="EMBL" id="RPA83977.1"/>
    </source>
</evidence>
<proteinExistence type="inferred from homology"/>
<dbReference type="Proteomes" id="UP000275078">
    <property type="component" value="Unassembled WGS sequence"/>
</dbReference>
<keyword evidence="8" id="KW-0396">Initiation factor</keyword>
<organism evidence="8 9">
    <name type="scientific">Ascobolus immersus RN42</name>
    <dbReference type="NCBI Taxonomy" id="1160509"/>
    <lineage>
        <taxon>Eukaryota</taxon>
        <taxon>Fungi</taxon>
        <taxon>Dikarya</taxon>
        <taxon>Ascomycota</taxon>
        <taxon>Pezizomycotina</taxon>
        <taxon>Pezizomycetes</taxon>
        <taxon>Pezizales</taxon>
        <taxon>Ascobolaceae</taxon>
        <taxon>Ascobolus</taxon>
    </lineage>
</organism>
<gene>
    <name evidence="8" type="ORF">BJ508DRAFT_413012</name>
</gene>
<evidence type="ECO:0000256" key="1">
    <source>
        <dbReference type="ARBA" id="ARBA00004123"/>
    </source>
</evidence>
<dbReference type="GO" id="GO:0005669">
    <property type="term" value="C:transcription factor TFIID complex"/>
    <property type="evidence" value="ECO:0007669"/>
    <property type="project" value="TreeGrafter"/>
</dbReference>
<evidence type="ECO:0000256" key="5">
    <source>
        <dbReference type="ARBA" id="ARBA00025730"/>
    </source>
</evidence>
<dbReference type="GO" id="GO:1990841">
    <property type="term" value="F:promoter-specific chromatin binding"/>
    <property type="evidence" value="ECO:0007669"/>
    <property type="project" value="TreeGrafter"/>
</dbReference>
<comment type="similarity">
    <text evidence="5 6">Belongs to the TAF10 family.</text>
</comment>
<dbReference type="InterPro" id="IPR003923">
    <property type="entry name" value="TAF10"/>
</dbReference>
<keyword evidence="3 6" id="KW-0804">Transcription</keyword>
<evidence type="ECO:0000256" key="4">
    <source>
        <dbReference type="ARBA" id="ARBA00023242"/>
    </source>
</evidence>
<feature type="region of interest" description="Disordered" evidence="7">
    <location>
        <begin position="1"/>
        <end position="73"/>
    </location>
</feature>
<feature type="compositionally biased region" description="Gly residues" evidence="7">
    <location>
        <begin position="146"/>
        <end position="165"/>
    </location>
</feature>
<dbReference type="GO" id="GO:0016251">
    <property type="term" value="F:RNA polymerase II general transcription initiation factor activity"/>
    <property type="evidence" value="ECO:0007669"/>
    <property type="project" value="TreeGrafter"/>
</dbReference>
<keyword evidence="2 6" id="KW-0805">Transcription regulation</keyword>